<organism evidence="1 2">
    <name type="scientific">Gossypium aridum</name>
    <name type="common">American cotton</name>
    <name type="synonym">Erioxylum aridum</name>
    <dbReference type="NCBI Taxonomy" id="34290"/>
    <lineage>
        <taxon>Eukaryota</taxon>
        <taxon>Viridiplantae</taxon>
        <taxon>Streptophyta</taxon>
        <taxon>Embryophyta</taxon>
        <taxon>Tracheophyta</taxon>
        <taxon>Spermatophyta</taxon>
        <taxon>Magnoliopsida</taxon>
        <taxon>eudicotyledons</taxon>
        <taxon>Gunneridae</taxon>
        <taxon>Pentapetalae</taxon>
        <taxon>rosids</taxon>
        <taxon>malvids</taxon>
        <taxon>Malvales</taxon>
        <taxon>Malvaceae</taxon>
        <taxon>Malvoideae</taxon>
        <taxon>Gossypium</taxon>
    </lineage>
</organism>
<proteinExistence type="predicted"/>
<gene>
    <name evidence="1" type="ORF">Goari_004170</name>
</gene>
<keyword evidence="2" id="KW-1185">Reference proteome</keyword>
<dbReference type="AlphaFoldDB" id="A0A7J8Y445"/>
<dbReference type="Proteomes" id="UP000593577">
    <property type="component" value="Unassembled WGS sequence"/>
</dbReference>
<evidence type="ECO:0000313" key="1">
    <source>
        <dbReference type="EMBL" id="MBA0693824.1"/>
    </source>
</evidence>
<dbReference type="EMBL" id="JABFAA010000010">
    <property type="protein sequence ID" value="MBA0693824.1"/>
    <property type="molecule type" value="Genomic_DNA"/>
</dbReference>
<name>A0A7J8Y445_GOSAI</name>
<evidence type="ECO:0000313" key="2">
    <source>
        <dbReference type="Proteomes" id="UP000593577"/>
    </source>
</evidence>
<protein>
    <submittedName>
        <fullName evidence="1">Uncharacterized protein</fullName>
    </submittedName>
</protein>
<reference evidence="1 2" key="1">
    <citation type="journal article" date="2019" name="Genome Biol. Evol.">
        <title>Insights into the evolution of the New World diploid cottons (Gossypium, subgenus Houzingenia) based on genome sequencing.</title>
        <authorList>
            <person name="Grover C.E."/>
            <person name="Arick M.A. 2nd"/>
            <person name="Thrash A."/>
            <person name="Conover J.L."/>
            <person name="Sanders W.S."/>
            <person name="Peterson D.G."/>
            <person name="Frelichowski J.E."/>
            <person name="Scheffler J.A."/>
            <person name="Scheffler B.E."/>
            <person name="Wendel J.F."/>
        </authorList>
    </citation>
    <scope>NUCLEOTIDE SEQUENCE [LARGE SCALE GENOMIC DNA]</scope>
    <source>
        <strain evidence="1">185</strain>
        <tissue evidence="1">Leaf</tissue>
    </source>
</reference>
<accession>A0A7J8Y445</accession>
<sequence>MDSRAGKRRKMLKAFQSLG</sequence>
<comment type="caution">
    <text evidence="1">The sequence shown here is derived from an EMBL/GenBank/DDBJ whole genome shotgun (WGS) entry which is preliminary data.</text>
</comment>